<feature type="region of interest" description="Disordered" evidence="5">
    <location>
        <begin position="267"/>
        <end position="328"/>
    </location>
</feature>
<evidence type="ECO:0000256" key="1">
    <source>
        <dbReference type="ARBA" id="ARBA00022723"/>
    </source>
</evidence>
<feature type="compositionally biased region" description="Polar residues" evidence="5">
    <location>
        <begin position="590"/>
        <end position="604"/>
    </location>
</feature>
<feature type="region of interest" description="Disordered" evidence="5">
    <location>
        <begin position="757"/>
        <end position="805"/>
    </location>
</feature>
<dbReference type="InterPro" id="IPR001965">
    <property type="entry name" value="Znf_PHD"/>
</dbReference>
<keyword evidence="2 4" id="KW-0863">Zinc-finger</keyword>
<dbReference type="OrthoDB" id="79252at2759"/>
<dbReference type="Proteomes" id="UP000504636">
    <property type="component" value="Unplaced"/>
</dbReference>
<feature type="compositionally biased region" description="Polar residues" evidence="5">
    <location>
        <begin position="613"/>
        <end position="630"/>
    </location>
</feature>
<dbReference type="GeneID" id="54462689"/>
<reference evidence="9" key="3">
    <citation type="submission" date="2025-04" db="UniProtKB">
        <authorList>
            <consortium name="RefSeq"/>
        </authorList>
    </citation>
    <scope>IDENTIFICATION</scope>
    <source>
        <strain evidence="9">CBS 304.34</strain>
    </source>
</reference>
<dbReference type="SUPFAM" id="SSF57756">
    <property type="entry name" value="Retrovirus zinc finger-like domains"/>
    <property type="match status" value="1"/>
</dbReference>
<feature type="compositionally biased region" description="Polar residues" evidence="5">
    <location>
        <begin position="771"/>
        <end position="805"/>
    </location>
</feature>
<dbReference type="PANTHER" id="PTHR46201">
    <property type="entry name" value="PHD FINGER PROTEIN MALE MEIOCYTE DEATH 1-RELATED"/>
    <property type="match status" value="1"/>
</dbReference>
<dbReference type="GO" id="GO:0003676">
    <property type="term" value="F:nucleic acid binding"/>
    <property type="evidence" value="ECO:0007669"/>
    <property type="project" value="InterPro"/>
</dbReference>
<feature type="domain" description="CCHC-type" evidence="6">
    <location>
        <begin position="357"/>
        <end position="372"/>
    </location>
</feature>
<dbReference type="PANTHER" id="PTHR46201:SF9">
    <property type="entry name" value="PHD FINGER PROTEIN MALE MEIOCYTE DEATH 1"/>
    <property type="match status" value="1"/>
</dbReference>
<evidence type="ECO:0000313" key="7">
    <source>
        <dbReference type="EMBL" id="KAF2813672.1"/>
    </source>
</evidence>
<dbReference type="RefSeq" id="XP_033580636.1">
    <property type="nucleotide sequence ID" value="XM_033721796.1"/>
</dbReference>
<gene>
    <name evidence="7 9" type="ORF">BDZ99DRAFT_472848</name>
</gene>
<dbReference type="InterPro" id="IPR001878">
    <property type="entry name" value="Znf_CCHC"/>
</dbReference>
<feature type="region of interest" description="Disordered" evidence="5">
    <location>
        <begin position="170"/>
        <end position="195"/>
    </location>
</feature>
<evidence type="ECO:0000256" key="4">
    <source>
        <dbReference type="PROSITE-ProRule" id="PRU00047"/>
    </source>
</evidence>
<dbReference type="AlphaFoldDB" id="A0A6A6YXN0"/>
<dbReference type="EMBL" id="MU003695">
    <property type="protein sequence ID" value="KAF2813672.1"/>
    <property type="molecule type" value="Genomic_DNA"/>
</dbReference>
<organism evidence="7">
    <name type="scientific">Mytilinidion resinicola</name>
    <dbReference type="NCBI Taxonomy" id="574789"/>
    <lineage>
        <taxon>Eukaryota</taxon>
        <taxon>Fungi</taxon>
        <taxon>Dikarya</taxon>
        <taxon>Ascomycota</taxon>
        <taxon>Pezizomycotina</taxon>
        <taxon>Dothideomycetes</taxon>
        <taxon>Pleosporomycetidae</taxon>
        <taxon>Mytilinidiales</taxon>
        <taxon>Mytilinidiaceae</taxon>
        <taxon>Mytilinidion</taxon>
    </lineage>
</organism>
<dbReference type="PROSITE" id="PS01359">
    <property type="entry name" value="ZF_PHD_1"/>
    <property type="match status" value="1"/>
</dbReference>
<reference evidence="9" key="2">
    <citation type="submission" date="2020-04" db="EMBL/GenBank/DDBJ databases">
        <authorList>
            <consortium name="NCBI Genome Project"/>
        </authorList>
    </citation>
    <scope>NUCLEOTIDE SEQUENCE</scope>
    <source>
        <strain evidence="9">CBS 304.34</strain>
    </source>
</reference>
<feature type="region of interest" description="Disordered" evidence="5">
    <location>
        <begin position="479"/>
        <end position="500"/>
    </location>
</feature>
<dbReference type="GO" id="GO:0008270">
    <property type="term" value="F:zinc ion binding"/>
    <property type="evidence" value="ECO:0007669"/>
    <property type="project" value="UniProtKB-KW"/>
</dbReference>
<evidence type="ECO:0000256" key="2">
    <source>
        <dbReference type="ARBA" id="ARBA00022771"/>
    </source>
</evidence>
<proteinExistence type="predicted"/>
<dbReference type="InterPro" id="IPR011011">
    <property type="entry name" value="Znf_FYVE_PHD"/>
</dbReference>
<dbReference type="InterPro" id="IPR019786">
    <property type="entry name" value="Zinc_finger_PHD-type_CS"/>
</dbReference>
<evidence type="ECO:0000259" key="6">
    <source>
        <dbReference type="PROSITE" id="PS50158"/>
    </source>
</evidence>
<reference evidence="7 9" key="1">
    <citation type="journal article" date="2020" name="Stud. Mycol.">
        <title>101 Dothideomycetes genomes: a test case for predicting lifestyles and emergence of pathogens.</title>
        <authorList>
            <person name="Haridas S."/>
            <person name="Albert R."/>
            <person name="Binder M."/>
            <person name="Bloem J."/>
            <person name="Labutti K."/>
            <person name="Salamov A."/>
            <person name="Andreopoulos B."/>
            <person name="Baker S."/>
            <person name="Barry K."/>
            <person name="Bills G."/>
            <person name="Bluhm B."/>
            <person name="Cannon C."/>
            <person name="Castanera R."/>
            <person name="Culley D."/>
            <person name="Daum C."/>
            <person name="Ezra D."/>
            <person name="Gonzalez J."/>
            <person name="Henrissat B."/>
            <person name="Kuo A."/>
            <person name="Liang C."/>
            <person name="Lipzen A."/>
            <person name="Lutzoni F."/>
            <person name="Magnuson J."/>
            <person name="Mondo S."/>
            <person name="Nolan M."/>
            <person name="Ohm R."/>
            <person name="Pangilinan J."/>
            <person name="Park H.-J."/>
            <person name="Ramirez L."/>
            <person name="Alfaro M."/>
            <person name="Sun H."/>
            <person name="Tritt A."/>
            <person name="Yoshinaga Y."/>
            <person name="Zwiers L.-H."/>
            <person name="Turgeon B."/>
            <person name="Goodwin S."/>
            <person name="Spatafora J."/>
            <person name="Crous P."/>
            <person name="Grigoriev I."/>
        </authorList>
    </citation>
    <scope>NUCLEOTIDE SEQUENCE</scope>
    <source>
        <strain evidence="7 9">CBS 304.34</strain>
    </source>
</reference>
<dbReference type="PROSITE" id="PS50158">
    <property type="entry name" value="ZF_CCHC"/>
    <property type="match status" value="1"/>
</dbReference>
<dbReference type="SUPFAM" id="SSF57903">
    <property type="entry name" value="FYVE/PHD zinc finger"/>
    <property type="match status" value="1"/>
</dbReference>
<keyword evidence="1" id="KW-0479">Metal-binding</keyword>
<name>A0A6A6YXN0_9PEZI</name>
<dbReference type="InterPro" id="IPR036875">
    <property type="entry name" value="Znf_CCHC_sf"/>
</dbReference>
<feature type="region of interest" description="Disordered" evidence="5">
    <location>
        <begin position="690"/>
        <end position="742"/>
    </location>
</feature>
<feature type="compositionally biased region" description="Low complexity" evidence="5">
    <location>
        <begin position="692"/>
        <end position="709"/>
    </location>
</feature>
<dbReference type="SMART" id="SM00249">
    <property type="entry name" value="PHD"/>
    <property type="match status" value="1"/>
</dbReference>
<evidence type="ECO:0000256" key="5">
    <source>
        <dbReference type="SAM" id="MobiDB-lite"/>
    </source>
</evidence>
<dbReference type="InterPro" id="IPR019787">
    <property type="entry name" value="Znf_PHD-finger"/>
</dbReference>
<dbReference type="Gene3D" id="3.30.40.10">
    <property type="entry name" value="Zinc/RING finger domain, C3HC4 (zinc finger)"/>
    <property type="match status" value="1"/>
</dbReference>
<evidence type="ECO:0000313" key="9">
    <source>
        <dbReference type="RefSeq" id="XP_033580636.1"/>
    </source>
</evidence>
<dbReference type="Pfam" id="PF00098">
    <property type="entry name" value="zf-CCHC"/>
    <property type="match status" value="1"/>
</dbReference>
<protein>
    <recommendedName>
        <fullName evidence="6">CCHC-type domain-containing protein</fullName>
    </recommendedName>
</protein>
<dbReference type="SMART" id="SM00343">
    <property type="entry name" value="ZnF_C2HC"/>
    <property type="match status" value="2"/>
</dbReference>
<feature type="compositionally biased region" description="Polar residues" evidence="5">
    <location>
        <begin position="873"/>
        <end position="883"/>
    </location>
</feature>
<evidence type="ECO:0000313" key="8">
    <source>
        <dbReference type="Proteomes" id="UP000504636"/>
    </source>
</evidence>
<keyword evidence="8" id="KW-1185">Reference proteome</keyword>
<feature type="region of interest" description="Disordered" evidence="5">
    <location>
        <begin position="863"/>
        <end position="883"/>
    </location>
</feature>
<dbReference type="Gene3D" id="4.10.60.10">
    <property type="entry name" value="Zinc finger, CCHC-type"/>
    <property type="match status" value="1"/>
</dbReference>
<feature type="compositionally biased region" description="Polar residues" evidence="5">
    <location>
        <begin position="718"/>
        <end position="733"/>
    </location>
</feature>
<sequence>MATVQEALDALGVKTIADLVSDILMREAFLGPWAVYRDTCFWDSRYEPWRDPLGMKPFVAMVMKAFEEGVSQSDCKDTKDSLDIEYHQSLLFSSLLRNLMQQGEFFHGKTGHEESYPGLIKALRKLTTGVLVKHYRDNRGLGVIVERARPSKIHLERSLLLCKGHASIPKEAPKEKGKSKLKARGHSSRIDNDQQQDDAGAVIRCICKRKGDDGEMIQCDKCDVWQHTDCMGLRGQDWETKAYYCEQCCVDSDPSAPDGETTITAITGQDAQAPSLLTPETVSPPKEALNNTSVVLKHDSARPQSQTEPGNNPLPRTGSDTDSSPSSNPLLLLAAAASQATPIALEENAGDSQPVLCYHCGASEHAARDCQDPSVTCSLCDMVGHISNHCPRSALTGGLAAAPQENPPGAPQFIEFEPEIWTPTFLDPHATSITRGGLSTQAQTQAYGTDELAARPASAPPAQPPLRTQLENVEKDMGIRAPLGSSSGAANSSSLAFPPRGRVLGRSLKRRKGALAVRVPASNELGDEQETIMVEHNGKRKQFLKSMGSLRTADPQIYYSSSDYATEAARRLQLSEVPQAWDNNARDIVQDTTGSSPTGITQGGSDVRGVLPTSDQGSSPHPTLRDSSAANRPATVGVSDYQQTSMLQSRSPRLLRPLTSHEVATSLLNRPSPSTTRFPTVNVPDRVSAVNQGASSPAAGQSPQSGSQPTSIGHKDQPQSNSNLVPTVNSTGGPSKPAGLHPFERSLLSVNRRAIGQPRTLSHGPPVAEEASTTPQYSMQYSTSGRPSTHQSPTQRNSAPDQVPMQQHEQIIFVTRRGPIMDRRQHPVPDINITGQAQGLPGVSGPAGAEGERQPTHTVTVYHVRGPPPNPTPGRSNIVRTPSRTISPRGQFWANQLRLLYAKQLRIGRLCRAIARGDSVPQNYALLKITKREYVDLRTEILGYNSYHMTKCIEDDFPLPSRRAVETDWVEKTWV</sequence>
<evidence type="ECO:0000256" key="3">
    <source>
        <dbReference type="ARBA" id="ARBA00022833"/>
    </source>
</evidence>
<feature type="region of interest" description="Disordered" evidence="5">
    <location>
        <begin position="589"/>
        <end position="656"/>
    </location>
</feature>
<dbReference type="Pfam" id="PF00628">
    <property type="entry name" value="PHD"/>
    <property type="match status" value="1"/>
</dbReference>
<feature type="compositionally biased region" description="Low complexity" evidence="5">
    <location>
        <begin position="483"/>
        <end position="496"/>
    </location>
</feature>
<accession>A0A6A6YXN0</accession>
<dbReference type="InterPro" id="IPR013083">
    <property type="entry name" value="Znf_RING/FYVE/PHD"/>
</dbReference>
<keyword evidence="3" id="KW-0862">Zinc</keyword>